<keyword evidence="1" id="KW-1133">Transmembrane helix</keyword>
<evidence type="ECO:0000313" key="2">
    <source>
        <dbReference type="EMBL" id="KAK7939704.1"/>
    </source>
</evidence>
<evidence type="ECO:0000256" key="1">
    <source>
        <dbReference type="SAM" id="Phobius"/>
    </source>
</evidence>
<accession>A0AAW0Q6D5</accession>
<dbReference type="EMBL" id="JBBPFD010000002">
    <property type="protein sequence ID" value="KAK7939704.1"/>
    <property type="molecule type" value="Genomic_DNA"/>
</dbReference>
<keyword evidence="1" id="KW-0472">Membrane</keyword>
<reference evidence="3" key="1">
    <citation type="submission" date="2024-04" db="EMBL/GenBank/DDBJ databases">
        <title>Salinicola lusitanus LLJ914,a marine bacterium isolated from the Okinawa Trough.</title>
        <authorList>
            <person name="Li J."/>
        </authorList>
    </citation>
    <scope>NUCLEOTIDE SEQUENCE [LARGE SCALE GENOMIC DNA]</scope>
</reference>
<comment type="caution">
    <text evidence="2">The sequence shown here is derived from an EMBL/GenBank/DDBJ whole genome shotgun (WGS) entry which is preliminary data.</text>
</comment>
<keyword evidence="3" id="KW-1185">Reference proteome</keyword>
<dbReference type="AlphaFoldDB" id="A0AAW0Q6D5"/>
<gene>
    <name evidence="2" type="ORF">WMY93_003030</name>
</gene>
<feature type="transmembrane region" description="Helical" evidence="1">
    <location>
        <begin position="20"/>
        <end position="43"/>
    </location>
</feature>
<keyword evidence="1" id="KW-0812">Transmembrane</keyword>
<dbReference type="Proteomes" id="UP001460270">
    <property type="component" value="Unassembled WGS sequence"/>
</dbReference>
<name>A0AAW0Q6D5_9GOBI</name>
<sequence length="118" mass="12975">MSTTPGPTFSSPLLSTEQLTVVAASFSSLVFFVVIVVMLSIIYRKDPHCCKMRSYQSSSSDMVSPPQYYSSRQTLVSSPCEQTHIPDHDMQSSQLFYVGPPASYSLEAPCPACRPTRA</sequence>
<evidence type="ECO:0000313" key="3">
    <source>
        <dbReference type="Proteomes" id="UP001460270"/>
    </source>
</evidence>
<proteinExistence type="predicted"/>
<protein>
    <submittedName>
        <fullName evidence="2">Uncharacterized protein</fullName>
    </submittedName>
</protein>
<organism evidence="2 3">
    <name type="scientific">Mugilogobius chulae</name>
    <name type="common">yellowstripe goby</name>
    <dbReference type="NCBI Taxonomy" id="88201"/>
    <lineage>
        <taxon>Eukaryota</taxon>
        <taxon>Metazoa</taxon>
        <taxon>Chordata</taxon>
        <taxon>Craniata</taxon>
        <taxon>Vertebrata</taxon>
        <taxon>Euteleostomi</taxon>
        <taxon>Actinopterygii</taxon>
        <taxon>Neopterygii</taxon>
        <taxon>Teleostei</taxon>
        <taxon>Neoteleostei</taxon>
        <taxon>Acanthomorphata</taxon>
        <taxon>Gobiaria</taxon>
        <taxon>Gobiiformes</taxon>
        <taxon>Gobioidei</taxon>
        <taxon>Gobiidae</taxon>
        <taxon>Gobionellinae</taxon>
        <taxon>Mugilogobius</taxon>
    </lineage>
</organism>